<dbReference type="Proteomes" id="UP000886520">
    <property type="component" value="Chromosome 20"/>
</dbReference>
<sequence length="90" mass="10134">MSVKGQLEKIASQIESTDKVGRVNQALDAIHELKQHFKQSIHSETNQEHVGMAVARKSKEAEVLARRIKICLLEARIHDLQEVVMHISPA</sequence>
<dbReference type="AlphaFoldDB" id="A0A9D4U9R4"/>
<proteinExistence type="predicted"/>
<name>A0A9D4U9R4_ADICA</name>
<gene>
    <name evidence="1" type="ORF">GOP47_0020754</name>
</gene>
<accession>A0A9D4U9R4</accession>
<evidence type="ECO:0000313" key="1">
    <source>
        <dbReference type="EMBL" id="KAI5064084.1"/>
    </source>
</evidence>
<organism evidence="1 2">
    <name type="scientific">Adiantum capillus-veneris</name>
    <name type="common">Maidenhair fern</name>
    <dbReference type="NCBI Taxonomy" id="13818"/>
    <lineage>
        <taxon>Eukaryota</taxon>
        <taxon>Viridiplantae</taxon>
        <taxon>Streptophyta</taxon>
        <taxon>Embryophyta</taxon>
        <taxon>Tracheophyta</taxon>
        <taxon>Polypodiopsida</taxon>
        <taxon>Polypodiidae</taxon>
        <taxon>Polypodiales</taxon>
        <taxon>Pteridineae</taxon>
        <taxon>Pteridaceae</taxon>
        <taxon>Vittarioideae</taxon>
        <taxon>Adiantum</taxon>
    </lineage>
</organism>
<comment type="caution">
    <text evidence="1">The sequence shown here is derived from an EMBL/GenBank/DDBJ whole genome shotgun (WGS) entry which is preliminary data.</text>
</comment>
<dbReference type="EMBL" id="JABFUD020000020">
    <property type="protein sequence ID" value="KAI5064084.1"/>
    <property type="molecule type" value="Genomic_DNA"/>
</dbReference>
<protein>
    <submittedName>
        <fullName evidence="1">Uncharacterized protein</fullName>
    </submittedName>
</protein>
<keyword evidence="2" id="KW-1185">Reference proteome</keyword>
<evidence type="ECO:0000313" key="2">
    <source>
        <dbReference type="Proteomes" id="UP000886520"/>
    </source>
</evidence>
<reference evidence="1" key="1">
    <citation type="submission" date="2021-01" db="EMBL/GenBank/DDBJ databases">
        <title>Adiantum capillus-veneris genome.</title>
        <authorList>
            <person name="Fang Y."/>
            <person name="Liao Q."/>
        </authorList>
    </citation>
    <scope>NUCLEOTIDE SEQUENCE</scope>
    <source>
        <strain evidence="1">H3</strain>
        <tissue evidence="1">Leaf</tissue>
    </source>
</reference>